<protein>
    <submittedName>
        <fullName evidence="12">S8 family serine peptidase</fullName>
    </submittedName>
</protein>
<dbReference type="InterPro" id="IPR015500">
    <property type="entry name" value="Peptidase_S8_subtilisin-rel"/>
</dbReference>
<feature type="domain" description="Peptidase C-terminal archaeal/bacterial" evidence="10">
    <location>
        <begin position="427"/>
        <end position="490"/>
    </location>
</feature>
<feature type="chain" id="PRO_5043380965" evidence="8">
    <location>
        <begin position="31"/>
        <end position="504"/>
    </location>
</feature>
<feature type="domain" description="Inhibitor I9" evidence="11">
    <location>
        <begin position="74"/>
        <end position="116"/>
    </location>
</feature>
<keyword evidence="2 6" id="KW-0645">Protease</keyword>
<dbReference type="RefSeq" id="WP_353651273.1">
    <property type="nucleotide sequence ID" value="NZ_CP159218.1"/>
</dbReference>
<name>A0AAU8DTW4_9ACTN</name>
<dbReference type="Pfam" id="PF00082">
    <property type="entry name" value="Peptidase_S8"/>
    <property type="match status" value="1"/>
</dbReference>
<evidence type="ECO:0000256" key="2">
    <source>
        <dbReference type="ARBA" id="ARBA00022670"/>
    </source>
</evidence>
<dbReference type="InterPro" id="IPR023828">
    <property type="entry name" value="Peptidase_S8_Ser-AS"/>
</dbReference>
<feature type="domain" description="Peptidase S8/S53" evidence="9">
    <location>
        <begin position="148"/>
        <end position="378"/>
    </location>
</feature>
<dbReference type="InterPro" id="IPR036852">
    <property type="entry name" value="Peptidase_S8/S53_dom_sf"/>
</dbReference>
<keyword evidence="3 6" id="KW-0378">Hydrolase</keyword>
<dbReference type="GO" id="GO:0005615">
    <property type="term" value="C:extracellular space"/>
    <property type="evidence" value="ECO:0007669"/>
    <property type="project" value="TreeGrafter"/>
</dbReference>
<dbReference type="InterPro" id="IPR037045">
    <property type="entry name" value="S8pro/Inhibitor_I9_sf"/>
</dbReference>
<feature type="signal peptide" evidence="8">
    <location>
        <begin position="1"/>
        <end position="30"/>
    </location>
</feature>
<dbReference type="InterPro" id="IPR000209">
    <property type="entry name" value="Peptidase_S8/S53_dom"/>
</dbReference>
<dbReference type="PANTHER" id="PTHR43806">
    <property type="entry name" value="PEPTIDASE S8"/>
    <property type="match status" value="1"/>
</dbReference>
<gene>
    <name evidence="12" type="ORF">ABLG96_10525</name>
</gene>
<evidence type="ECO:0000256" key="8">
    <source>
        <dbReference type="SAM" id="SignalP"/>
    </source>
</evidence>
<reference evidence="12" key="1">
    <citation type="submission" date="2024-05" db="EMBL/GenBank/DDBJ databases">
        <authorList>
            <person name="Cai S.Y."/>
            <person name="Jin L.M."/>
            <person name="Li H.R."/>
        </authorList>
    </citation>
    <scope>NUCLEOTIDE SEQUENCE</scope>
    <source>
        <strain evidence="12">A5-74</strain>
    </source>
</reference>
<feature type="active site" description="Charge relay system" evidence="5 6">
    <location>
        <position position="342"/>
    </location>
</feature>
<dbReference type="PROSITE" id="PS00138">
    <property type="entry name" value="SUBTILASE_SER"/>
    <property type="match status" value="1"/>
</dbReference>
<dbReference type="PROSITE" id="PS00137">
    <property type="entry name" value="SUBTILASE_HIS"/>
    <property type="match status" value="1"/>
</dbReference>
<evidence type="ECO:0000313" key="12">
    <source>
        <dbReference type="EMBL" id="XCG65668.1"/>
    </source>
</evidence>
<feature type="active site" description="Charge relay system" evidence="5 6">
    <location>
        <position position="190"/>
    </location>
</feature>
<dbReference type="Pfam" id="PF04151">
    <property type="entry name" value="PPC"/>
    <property type="match status" value="1"/>
</dbReference>
<evidence type="ECO:0000259" key="10">
    <source>
        <dbReference type="Pfam" id="PF04151"/>
    </source>
</evidence>
<evidence type="ECO:0000259" key="9">
    <source>
        <dbReference type="Pfam" id="PF00082"/>
    </source>
</evidence>
<dbReference type="PRINTS" id="PR00723">
    <property type="entry name" value="SUBTILISIN"/>
</dbReference>
<evidence type="ECO:0000256" key="7">
    <source>
        <dbReference type="RuleBase" id="RU003355"/>
    </source>
</evidence>
<dbReference type="SUPFAM" id="SSF54897">
    <property type="entry name" value="Protease propeptides/inhibitors"/>
    <property type="match status" value="1"/>
</dbReference>
<dbReference type="GO" id="GO:0006508">
    <property type="term" value="P:proteolysis"/>
    <property type="evidence" value="ECO:0007669"/>
    <property type="project" value="UniProtKB-KW"/>
</dbReference>
<dbReference type="Gene3D" id="3.30.70.80">
    <property type="entry name" value="Peptidase S8 propeptide/proteinase inhibitor I9"/>
    <property type="match status" value="1"/>
</dbReference>
<dbReference type="Pfam" id="PF05922">
    <property type="entry name" value="Inhibitor_I9"/>
    <property type="match status" value="1"/>
</dbReference>
<dbReference type="PROSITE" id="PS51892">
    <property type="entry name" value="SUBTILASE"/>
    <property type="match status" value="1"/>
</dbReference>
<dbReference type="InterPro" id="IPR050131">
    <property type="entry name" value="Peptidase_S8_subtilisin-like"/>
</dbReference>
<dbReference type="SUPFAM" id="SSF52743">
    <property type="entry name" value="Subtilisin-like"/>
    <property type="match status" value="1"/>
</dbReference>
<accession>A0AAU8DTW4</accession>
<dbReference type="SUPFAM" id="SSF89260">
    <property type="entry name" value="Collagen-binding domain"/>
    <property type="match status" value="1"/>
</dbReference>
<keyword evidence="8" id="KW-0732">Signal</keyword>
<organism evidence="12">
    <name type="scientific">Nakamurella sp. A5-74</name>
    <dbReference type="NCBI Taxonomy" id="3158264"/>
    <lineage>
        <taxon>Bacteria</taxon>
        <taxon>Bacillati</taxon>
        <taxon>Actinomycetota</taxon>
        <taxon>Actinomycetes</taxon>
        <taxon>Nakamurellales</taxon>
        <taxon>Nakamurellaceae</taxon>
        <taxon>Nakamurella</taxon>
    </lineage>
</organism>
<dbReference type="InterPro" id="IPR023827">
    <property type="entry name" value="Peptidase_S8_Asp-AS"/>
</dbReference>
<evidence type="ECO:0000256" key="6">
    <source>
        <dbReference type="PROSITE-ProRule" id="PRU01240"/>
    </source>
</evidence>
<dbReference type="InterPro" id="IPR007280">
    <property type="entry name" value="Peptidase_C_arc/bac"/>
</dbReference>
<dbReference type="PANTHER" id="PTHR43806:SF11">
    <property type="entry name" value="CEREVISIN-RELATED"/>
    <property type="match status" value="1"/>
</dbReference>
<dbReference type="Gene3D" id="2.60.120.380">
    <property type="match status" value="1"/>
</dbReference>
<comment type="similarity">
    <text evidence="1 6 7">Belongs to the peptidase S8 family.</text>
</comment>
<dbReference type="Gene3D" id="3.40.50.200">
    <property type="entry name" value="Peptidase S8/S53 domain"/>
    <property type="match status" value="1"/>
</dbReference>
<dbReference type="FunFam" id="3.40.50.200:FF:000014">
    <property type="entry name" value="Proteinase K"/>
    <property type="match status" value="1"/>
</dbReference>
<sequence>MPVLSRVFAVGATAAVGVSLTLAVTPAASAAPATTLAPLTVHAAAEAVPGHYIVMLKQGLAARTFGVASTARSLGIRIERQYLKVGGYSAAMNEAQLAKVRQDPSVAYVEQDSVFRADTTQTGATWGLDRIDQRALPLNSTYIYTPTGAGVKAYIIDTGIRTSHSQFTGRTAAGYTAVSDGNGTNDCNGHGTHVSGTVGGTTYGVAKAVTLVPVRVLGCDGSGSNSGVIAGIDWVAQNHSGASVANMSLGGGASTATDDAITRLTSSGVTVAVAAGNDNTDACNSSPARAASAITVGSTTNTDARSSFSNYGSCLDLFAPGSNITSSWNTSDSATNTISGTSMATPHVAGVAALYLQGNPSASPSAVTSAILGSSTAGVITNPGSGSPNKFLYSPLTSGGGTDPTPTTCATTVTGSVSSRTYAVATSFTTTNSGTITGCLTGPSSTDFDLYLQKLNGSTWSTVASSEGNTATENITYTAATGSYRFRVYAYSGSGSYTLKYSKP</sequence>
<keyword evidence="4 6" id="KW-0720">Serine protease</keyword>
<evidence type="ECO:0000256" key="4">
    <source>
        <dbReference type="ARBA" id="ARBA00022825"/>
    </source>
</evidence>
<dbReference type="AlphaFoldDB" id="A0AAU8DTW4"/>
<evidence type="ECO:0000256" key="3">
    <source>
        <dbReference type="ARBA" id="ARBA00022801"/>
    </source>
</evidence>
<dbReference type="CDD" id="cd04077">
    <property type="entry name" value="Peptidases_S8_PCSK9_ProteinaseK_like"/>
    <property type="match status" value="1"/>
</dbReference>
<dbReference type="InterPro" id="IPR010259">
    <property type="entry name" value="S8pro/Inhibitor_I9"/>
</dbReference>
<dbReference type="InterPro" id="IPR034193">
    <property type="entry name" value="PCSK9_ProteinaseK-like"/>
</dbReference>
<proteinExistence type="inferred from homology"/>
<feature type="active site" description="Charge relay system" evidence="5 6">
    <location>
        <position position="157"/>
    </location>
</feature>
<dbReference type="GO" id="GO:0004252">
    <property type="term" value="F:serine-type endopeptidase activity"/>
    <property type="evidence" value="ECO:0007669"/>
    <property type="project" value="UniProtKB-UniRule"/>
</dbReference>
<dbReference type="PROSITE" id="PS00136">
    <property type="entry name" value="SUBTILASE_ASP"/>
    <property type="match status" value="1"/>
</dbReference>
<dbReference type="EMBL" id="CP159218">
    <property type="protein sequence ID" value="XCG65668.1"/>
    <property type="molecule type" value="Genomic_DNA"/>
</dbReference>
<evidence type="ECO:0000256" key="1">
    <source>
        <dbReference type="ARBA" id="ARBA00011073"/>
    </source>
</evidence>
<dbReference type="InterPro" id="IPR022398">
    <property type="entry name" value="Peptidase_S8_His-AS"/>
</dbReference>
<evidence type="ECO:0000256" key="5">
    <source>
        <dbReference type="PIRSR" id="PIRSR615500-1"/>
    </source>
</evidence>
<evidence type="ECO:0000259" key="11">
    <source>
        <dbReference type="Pfam" id="PF05922"/>
    </source>
</evidence>